<dbReference type="PANTHER" id="PTHR47829">
    <property type="entry name" value="HYDROLASE, PUTATIVE (AFU_ORTHOLOGUE AFUA_1G12880)-RELATED"/>
    <property type="match status" value="1"/>
</dbReference>
<dbReference type="Proteomes" id="UP000445000">
    <property type="component" value="Unassembled WGS sequence"/>
</dbReference>
<comment type="caution">
    <text evidence="2">The sequence shown here is derived from an EMBL/GenBank/DDBJ whole genome shotgun (WGS) entry which is preliminary data.</text>
</comment>
<evidence type="ECO:0000313" key="2">
    <source>
        <dbReference type="EMBL" id="GFE82528.1"/>
    </source>
</evidence>
<dbReference type="Pfam" id="PF01636">
    <property type="entry name" value="APH"/>
    <property type="match status" value="1"/>
</dbReference>
<feature type="domain" description="Aminoglycoside phosphotransferase" evidence="1">
    <location>
        <begin position="41"/>
        <end position="272"/>
    </location>
</feature>
<dbReference type="AlphaFoldDB" id="A0A829YI75"/>
<dbReference type="GO" id="GO:0016740">
    <property type="term" value="F:transferase activity"/>
    <property type="evidence" value="ECO:0007669"/>
    <property type="project" value="UniProtKB-KW"/>
</dbReference>
<evidence type="ECO:0000313" key="3">
    <source>
        <dbReference type="Proteomes" id="UP000445000"/>
    </source>
</evidence>
<organism evidence="2 3">
    <name type="scientific">Steroidobacter agaridevorans</name>
    <dbReference type="NCBI Taxonomy" id="2695856"/>
    <lineage>
        <taxon>Bacteria</taxon>
        <taxon>Pseudomonadati</taxon>
        <taxon>Pseudomonadota</taxon>
        <taxon>Gammaproteobacteria</taxon>
        <taxon>Steroidobacterales</taxon>
        <taxon>Steroidobacteraceae</taxon>
        <taxon>Steroidobacter</taxon>
    </lineage>
</organism>
<evidence type="ECO:0000259" key="1">
    <source>
        <dbReference type="Pfam" id="PF01636"/>
    </source>
</evidence>
<dbReference type="RefSeq" id="WP_161814166.1">
    <property type="nucleotide sequence ID" value="NZ_BLJN01000004.1"/>
</dbReference>
<dbReference type="CDD" id="cd05154">
    <property type="entry name" value="ACAD10_11_N-like"/>
    <property type="match status" value="1"/>
</dbReference>
<dbReference type="EMBL" id="BLJN01000004">
    <property type="protein sequence ID" value="GFE82528.1"/>
    <property type="molecule type" value="Genomic_DNA"/>
</dbReference>
<keyword evidence="3" id="KW-1185">Reference proteome</keyword>
<dbReference type="InterPro" id="IPR041726">
    <property type="entry name" value="ACAD10_11_N"/>
</dbReference>
<reference evidence="3" key="1">
    <citation type="submission" date="2020-01" db="EMBL/GenBank/DDBJ databases">
        <title>'Steroidobacter agaridevorans' sp. nov., agar-degrading bacteria isolated from rhizosphere soils.</title>
        <authorList>
            <person name="Ikenaga M."/>
            <person name="Kataoka M."/>
            <person name="Murouchi A."/>
            <person name="Katsuragi S."/>
            <person name="Sakai M."/>
        </authorList>
    </citation>
    <scope>NUCLEOTIDE SEQUENCE [LARGE SCALE GENOMIC DNA]</scope>
    <source>
        <strain evidence="3">YU21-B</strain>
    </source>
</reference>
<dbReference type="PANTHER" id="PTHR47829:SF3">
    <property type="entry name" value="AMINOGLYCOSIDE PHOSPHOTRANSFERASE DOMAIN-CONTAINING PROTEIN"/>
    <property type="match status" value="1"/>
</dbReference>
<keyword evidence="2" id="KW-0808">Transferase</keyword>
<dbReference type="SUPFAM" id="SSF56112">
    <property type="entry name" value="Protein kinase-like (PK-like)"/>
    <property type="match status" value="1"/>
</dbReference>
<gene>
    <name evidence="2" type="ORF">GCM10011487_45280</name>
</gene>
<dbReference type="InterPro" id="IPR052898">
    <property type="entry name" value="ACAD10-like"/>
</dbReference>
<name>A0A829YI75_9GAMM</name>
<protein>
    <submittedName>
        <fullName evidence="2">Aminoglycoside phosphotransferase</fullName>
    </submittedName>
</protein>
<dbReference type="InterPro" id="IPR002575">
    <property type="entry name" value="Aminoglycoside_PTrfase"/>
</dbReference>
<proteinExistence type="predicted"/>
<sequence>MSTSPQANVGTTPVRAGYEIDAARLTEWLRANVPGYAGPLHIEQFKGGQSNPTYKLITPDACYVLRRKPPGPILPGAHAVEREARVQSALGEAGFPVPRLHALCTDESIVGTPFYVMDLVEGRIFWDATFPEVSREQRPEYFRAMSRTLAQLHRLDPRQVGLDDYGRTGGYVQRQLRRLSDQYRTDALAGRDDNMDRLIDWLGEHIPADDRTAIVHGDFRCDNVIFHPHRPQVVAVLDWELSTLGHPFADFAYHALMYHVPPRIVAGLRDADLGALNIPSEKDYLTIYAQTLGIDAIADYNYYLCFSLFRLAAIFHGIRGRVARGTAASAHAQSRADAFPWLAEMGWRQTSLASCG</sequence>
<dbReference type="Gene3D" id="3.90.1200.10">
    <property type="match status" value="1"/>
</dbReference>
<dbReference type="Gene3D" id="3.30.200.20">
    <property type="entry name" value="Phosphorylase Kinase, domain 1"/>
    <property type="match status" value="1"/>
</dbReference>
<dbReference type="InterPro" id="IPR011009">
    <property type="entry name" value="Kinase-like_dom_sf"/>
</dbReference>
<accession>A0A829YI75</accession>